<evidence type="ECO:0000313" key="2">
    <source>
        <dbReference type="Proteomes" id="UP000479114"/>
    </source>
</evidence>
<dbReference type="KEGG" id="prz:GZH47_13365"/>
<name>A0A6C0NZS9_9BACL</name>
<evidence type="ECO:0000313" key="1">
    <source>
        <dbReference type="EMBL" id="QHW31728.1"/>
    </source>
</evidence>
<gene>
    <name evidence="1" type="ORF">GZH47_13365</name>
</gene>
<organism evidence="1 2">
    <name type="scientific">Paenibacillus rhizovicinus</name>
    <dbReference type="NCBI Taxonomy" id="2704463"/>
    <lineage>
        <taxon>Bacteria</taxon>
        <taxon>Bacillati</taxon>
        <taxon>Bacillota</taxon>
        <taxon>Bacilli</taxon>
        <taxon>Bacillales</taxon>
        <taxon>Paenibacillaceae</taxon>
        <taxon>Paenibacillus</taxon>
    </lineage>
</organism>
<proteinExistence type="predicted"/>
<accession>A0A6C0NZS9</accession>
<reference evidence="1 2" key="1">
    <citation type="submission" date="2020-02" db="EMBL/GenBank/DDBJ databases">
        <title>Paenibacillus sp. nov., isolated from rhizosphere soil of tomato.</title>
        <authorList>
            <person name="Weon H.-Y."/>
            <person name="Lee S.A."/>
        </authorList>
    </citation>
    <scope>NUCLEOTIDE SEQUENCE [LARGE SCALE GENOMIC DNA]</scope>
    <source>
        <strain evidence="1 2">14171R-81</strain>
    </source>
</reference>
<dbReference type="InterPro" id="IPR036696">
    <property type="entry name" value="YdfO-like_sf"/>
</dbReference>
<dbReference type="RefSeq" id="WP_162640534.1">
    <property type="nucleotide sequence ID" value="NZ_CP048286.1"/>
</dbReference>
<dbReference type="InterPro" id="IPR009833">
    <property type="entry name" value="DUF1398"/>
</dbReference>
<dbReference type="EMBL" id="CP048286">
    <property type="protein sequence ID" value="QHW31728.1"/>
    <property type="molecule type" value="Genomic_DNA"/>
</dbReference>
<keyword evidence="2" id="KW-1185">Reference proteome</keyword>
<dbReference type="SUPFAM" id="SSF160419">
    <property type="entry name" value="YdfO-like"/>
    <property type="match status" value="1"/>
</dbReference>
<protein>
    <submittedName>
        <fullName evidence="1">DUF1398 domain-containing protein</fullName>
    </submittedName>
</protein>
<dbReference type="Proteomes" id="UP000479114">
    <property type="component" value="Chromosome"/>
</dbReference>
<dbReference type="Gene3D" id="3.30.1810.10">
    <property type="entry name" value="YdfO-like"/>
    <property type="match status" value="1"/>
</dbReference>
<sequence>MNVEEVKRISQASKNERWPYPRTFQELLGAGVTAYRTSIADDRIVYMGADNQYEETHAAPTAAPTLAVAEHFEADAVKRGLEHHQRNRTPFSDFLKDMADAGVHYYEVDMLARTINYTSGRPGESYVEAVPAFEATP</sequence>
<dbReference type="AlphaFoldDB" id="A0A6C0NZS9"/>
<dbReference type="Pfam" id="PF07166">
    <property type="entry name" value="DUF1398"/>
    <property type="match status" value="1"/>
</dbReference>